<protein>
    <submittedName>
        <fullName evidence="2">Alpha-D-ribose 1-methylphosphonate 5-triphosphate synthase subunit PhnH</fullName>
        <ecNumber evidence="2">2.7.8.37</ecNumber>
    </submittedName>
</protein>
<gene>
    <name evidence="2" type="ORF">QO005_002209</name>
</gene>
<comment type="caution">
    <text evidence="2">The sequence shown here is derived from an EMBL/GenBank/DDBJ whole genome shotgun (WGS) entry which is preliminary data.</text>
</comment>
<evidence type="ECO:0000313" key="2">
    <source>
        <dbReference type="EMBL" id="MDQ0455869.1"/>
    </source>
</evidence>
<dbReference type="InterPro" id="IPR038058">
    <property type="entry name" value="PhnH-like_sp"/>
</dbReference>
<dbReference type="RefSeq" id="WP_307158056.1">
    <property type="nucleotide sequence ID" value="NZ_JAUSWH010000005.1"/>
</dbReference>
<dbReference type="Pfam" id="PF05845">
    <property type="entry name" value="PhnH"/>
    <property type="match status" value="1"/>
</dbReference>
<reference evidence="2 3" key="1">
    <citation type="submission" date="2023-07" db="EMBL/GenBank/DDBJ databases">
        <title>Genomic Encyclopedia of Type Strains, Phase IV (KMG-IV): sequencing the most valuable type-strain genomes for metagenomic binning, comparative biology and taxonomic classification.</title>
        <authorList>
            <person name="Goeker M."/>
        </authorList>
    </citation>
    <scope>NUCLEOTIDE SEQUENCE [LARGE SCALE GENOMIC DNA]</scope>
    <source>
        <strain evidence="2 3">DSM 100301</strain>
    </source>
</reference>
<accession>A0ABU0ICA0</accession>
<keyword evidence="3" id="KW-1185">Reference proteome</keyword>
<sequence length="228" mass="23662">MPTSRTSLAGGFADPVFDAQAVFRAIMDAMAHPGTLAVIGVKLQPPAPLGPAAGAVMLTLCDHDTPVWLTPGLVQAGAGSWLSFYCGATLTDEKTEAAFAFIERSAVMPPLSGFAAGSADYPDRSTTLAVEVEALEGGTPLRLTGPGIRDEAVIAPLGLPELFLAQWSANHALFPRGVDLILTCGTALVALPRTCRIEVLSMSVPPENPTEKGEPVVGATRCNNNPEA</sequence>
<name>A0ABU0ICA0_9HYPH</name>
<evidence type="ECO:0000313" key="3">
    <source>
        <dbReference type="Proteomes" id="UP001235269"/>
    </source>
</evidence>
<proteinExistence type="predicted"/>
<dbReference type="Proteomes" id="UP001235269">
    <property type="component" value="Unassembled WGS sequence"/>
</dbReference>
<dbReference type="PIRSF" id="PIRSF020680">
    <property type="entry name" value="PhnH"/>
    <property type="match status" value="1"/>
</dbReference>
<keyword evidence="2" id="KW-0808">Transferase</keyword>
<feature type="region of interest" description="Disordered" evidence="1">
    <location>
        <begin position="205"/>
        <end position="228"/>
    </location>
</feature>
<dbReference type="EMBL" id="JAUSWH010000005">
    <property type="protein sequence ID" value="MDQ0455869.1"/>
    <property type="molecule type" value="Genomic_DNA"/>
</dbReference>
<dbReference type="GO" id="GO:0061693">
    <property type="term" value="F:alpha-D-ribose 1-methylphosphonate 5-triphosphate synthase activity"/>
    <property type="evidence" value="ECO:0007669"/>
    <property type="project" value="UniProtKB-EC"/>
</dbReference>
<dbReference type="NCBIfam" id="TIGR03292">
    <property type="entry name" value="PhnH_redo"/>
    <property type="match status" value="1"/>
</dbReference>
<dbReference type="Gene3D" id="3.40.50.11310">
    <property type="entry name" value="Bacterial phosphonate metabolism protein PhnH"/>
    <property type="match status" value="1"/>
</dbReference>
<organism evidence="2 3">
    <name type="scientific">Rhizobium paknamense</name>
    <dbReference type="NCBI Taxonomy" id="1206817"/>
    <lineage>
        <taxon>Bacteria</taxon>
        <taxon>Pseudomonadati</taxon>
        <taxon>Pseudomonadota</taxon>
        <taxon>Alphaproteobacteria</taxon>
        <taxon>Hyphomicrobiales</taxon>
        <taxon>Rhizobiaceae</taxon>
        <taxon>Rhizobium/Agrobacterium group</taxon>
        <taxon>Rhizobium</taxon>
    </lineage>
</organism>
<dbReference type="EC" id="2.7.8.37" evidence="2"/>
<evidence type="ECO:0000256" key="1">
    <source>
        <dbReference type="SAM" id="MobiDB-lite"/>
    </source>
</evidence>
<dbReference type="InterPro" id="IPR008772">
    <property type="entry name" value="Phosphonate_metab_PhnH"/>
</dbReference>
<dbReference type="SUPFAM" id="SSF159709">
    <property type="entry name" value="PhnH-like"/>
    <property type="match status" value="1"/>
</dbReference>